<keyword evidence="4 7" id="KW-1133">Transmembrane helix</keyword>
<comment type="caution">
    <text evidence="10">The sequence shown here is derived from an EMBL/GenBank/DDBJ whole genome shotgun (WGS) entry which is preliminary data.</text>
</comment>
<dbReference type="PANTHER" id="PTHR32309:SF13">
    <property type="entry name" value="FERRIC ENTEROBACTIN TRANSPORT PROTEIN FEPE"/>
    <property type="match status" value="1"/>
</dbReference>
<feature type="domain" description="Tyrosine-protein kinase G-rich" evidence="9">
    <location>
        <begin position="292"/>
        <end position="364"/>
    </location>
</feature>
<dbReference type="GO" id="GO:0005886">
    <property type="term" value="C:plasma membrane"/>
    <property type="evidence" value="ECO:0007669"/>
    <property type="project" value="UniProtKB-SubCell"/>
</dbReference>
<dbReference type="GO" id="GO:0004713">
    <property type="term" value="F:protein tyrosine kinase activity"/>
    <property type="evidence" value="ECO:0007669"/>
    <property type="project" value="TreeGrafter"/>
</dbReference>
<dbReference type="OrthoDB" id="8884120at2"/>
<dbReference type="EMBL" id="AASE01000002">
    <property type="protein sequence ID" value="EAT59834.1"/>
    <property type="molecule type" value="Genomic_DNA"/>
</dbReference>
<evidence type="ECO:0000256" key="3">
    <source>
        <dbReference type="ARBA" id="ARBA00022692"/>
    </source>
</evidence>
<sequence length="394" mass="43388">MDNNIQSSEQKNTGKEFEINLLDVAIVLAKYIKLIVALPLVCAIIASVVTIQSPNIYTADTTFMPPKQESSVSSMVSSLSSLGSLSGMLGSGGGALAGTNDIYVAVLKSRKMQDDMIRRFRLFDIYKTNSAENARRALAAQTSVMAGKDGLIHLYVTDTNPKRAALLANGYVDVMLQQNNEFALTEAARRRQDAEKEFLDAKNRLSDAESSVKELQEKTGLITVGPQIAALQTMIKSTERQLAEMSVYSTPNNPDYIKTRQKLNDLQNEIGKAQTGSGYISKAPEKILEFTRKTRDLKYAEALYQLALQQLTLARIDESKSASSIKIVDRAVVPEEKSGPFRSRSVMIVAIAALFVAVIVAFVLEAYQRAKGNTESVAQLKALRSYLRWNRVQS</sequence>
<dbReference type="Pfam" id="PF13807">
    <property type="entry name" value="GNVR"/>
    <property type="match status" value="1"/>
</dbReference>
<accession>Q0YTR7</accession>
<dbReference type="InterPro" id="IPR050445">
    <property type="entry name" value="Bact_polysacc_biosynth/exp"/>
</dbReference>
<evidence type="ECO:0000256" key="1">
    <source>
        <dbReference type="ARBA" id="ARBA00004651"/>
    </source>
</evidence>
<protein>
    <submittedName>
        <fullName evidence="10">Lipopolysaccharide biosynthesis</fullName>
    </submittedName>
</protein>
<feature type="domain" description="Polysaccharide chain length determinant N-terminal" evidence="8">
    <location>
        <begin position="18"/>
        <end position="117"/>
    </location>
</feature>
<dbReference type="InterPro" id="IPR003856">
    <property type="entry name" value="LPS_length_determ_N"/>
</dbReference>
<dbReference type="InterPro" id="IPR032807">
    <property type="entry name" value="GNVR"/>
</dbReference>
<evidence type="ECO:0000256" key="4">
    <source>
        <dbReference type="ARBA" id="ARBA00022989"/>
    </source>
</evidence>
<keyword evidence="5 7" id="KW-0472">Membrane</keyword>
<feature type="coiled-coil region" evidence="6">
    <location>
        <begin position="184"/>
        <end position="218"/>
    </location>
</feature>
<dbReference type="RefSeq" id="WP_006365612.1">
    <property type="nucleotide sequence ID" value="NZ_AASE01000002.1"/>
</dbReference>
<gene>
    <name evidence="10" type="ORF">CferDRAFT_1841</name>
</gene>
<evidence type="ECO:0000313" key="11">
    <source>
        <dbReference type="Proteomes" id="UP000004162"/>
    </source>
</evidence>
<feature type="transmembrane region" description="Helical" evidence="7">
    <location>
        <begin position="346"/>
        <end position="364"/>
    </location>
</feature>
<name>Q0YTR7_9CHLB</name>
<keyword evidence="2" id="KW-1003">Cell membrane</keyword>
<evidence type="ECO:0000313" key="10">
    <source>
        <dbReference type="EMBL" id="EAT59834.1"/>
    </source>
</evidence>
<dbReference type="AlphaFoldDB" id="Q0YTR7"/>
<dbReference type="Pfam" id="PF02706">
    <property type="entry name" value="Wzz"/>
    <property type="match status" value="1"/>
</dbReference>
<reference evidence="10 11" key="2">
    <citation type="submission" date="2006-07" db="EMBL/GenBank/DDBJ databases">
        <title>Sequencing of the draft genome and assembly of Chlorobium ferroxidans DSM 13031.</title>
        <authorList>
            <consortium name="US DOE Joint Genome Institute (JGI-PGF)"/>
            <person name="Copeland A."/>
            <person name="Lucas S."/>
            <person name="Lapidus A."/>
            <person name="Barry K."/>
            <person name="Glavina del Rio T."/>
            <person name="Dalin E."/>
            <person name="Tice H."/>
            <person name="Bruce D."/>
            <person name="Pitluck S."/>
            <person name="Richardson P."/>
        </authorList>
    </citation>
    <scope>NUCLEOTIDE SEQUENCE [LARGE SCALE GENOMIC DNA]</scope>
    <source>
        <strain evidence="10 11">DSM 13031</strain>
    </source>
</reference>
<proteinExistence type="predicted"/>
<dbReference type="PANTHER" id="PTHR32309">
    <property type="entry name" value="TYROSINE-PROTEIN KINASE"/>
    <property type="match status" value="1"/>
</dbReference>
<evidence type="ECO:0000256" key="5">
    <source>
        <dbReference type="ARBA" id="ARBA00023136"/>
    </source>
</evidence>
<dbReference type="Proteomes" id="UP000004162">
    <property type="component" value="Unassembled WGS sequence"/>
</dbReference>
<keyword evidence="3 7" id="KW-0812">Transmembrane</keyword>
<reference evidence="10 11" key="1">
    <citation type="submission" date="2006-07" db="EMBL/GenBank/DDBJ databases">
        <title>Annotation of the draft genome assembly of Chlorobium ferroxidans DSM 13031.</title>
        <authorList>
            <consortium name="US DOE Joint Genome Institute (JGI-ORNL)"/>
            <person name="Larimer F."/>
            <person name="Land M."/>
            <person name="Hauser L."/>
        </authorList>
    </citation>
    <scope>NUCLEOTIDE SEQUENCE [LARGE SCALE GENOMIC DNA]</scope>
    <source>
        <strain evidence="10 11">DSM 13031</strain>
    </source>
</reference>
<evidence type="ECO:0000256" key="6">
    <source>
        <dbReference type="SAM" id="Coils"/>
    </source>
</evidence>
<evidence type="ECO:0000259" key="8">
    <source>
        <dbReference type="Pfam" id="PF02706"/>
    </source>
</evidence>
<keyword evidence="6" id="KW-0175">Coiled coil</keyword>
<evidence type="ECO:0000256" key="7">
    <source>
        <dbReference type="SAM" id="Phobius"/>
    </source>
</evidence>
<organism evidence="10 11">
    <name type="scientific">Chlorobium ferrooxidans DSM 13031</name>
    <dbReference type="NCBI Taxonomy" id="377431"/>
    <lineage>
        <taxon>Bacteria</taxon>
        <taxon>Pseudomonadati</taxon>
        <taxon>Chlorobiota</taxon>
        <taxon>Chlorobiia</taxon>
        <taxon>Chlorobiales</taxon>
        <taxon>Chlorobiaceae</taxon>
        <taxon>Chlorobium/Pelodictyon group</taxon>
        <taxon>Chlorobium</taxon>
    </lineage>
</organism>
<feature type="transmembrane region" description="Helical" evidence="7">
    <location>
        <begin position="21"/>
        <end position="46"/>
    </location>
</feature>
<comment type="subcellular location">
    <subcellularLocation>
        <location evidence="1">Cell membrane</location>
        <topology evidence="1">Multi-pass membrane protein</topology>
    </subcellularLocation>
</comment>
<evidence type="ECO:0000256" key="2">
    <source>
        <dbReference type="ARBA" id="ARBA00022475"/>
    </source>
</evidence>
<evidence type="ECO:0000259" key="9">
    <source>
        <dbReference type="Pfam" id="PF13807"/>
    </source>
</evidence>
<keyword evidence="11" id="KW-1185">Reference proteome</keyword>